<gene>
    <name evidence="5 8" type="primary">rpmD</name>
</gene>
<comment type="subunit">
    <text evidence="2 5">Part of the 50S ribosomal subunit.</text>
</comment>
<dbReference type="GO" id="GO:0003735">
    <property type="term" value="F:structural constituent of ribosome"/>
    <property type="evidence" value="ECO:0007669"/>
    <property type="project" value="InterPro"/>
</dbReference>
<evidence type="ECO:0000313" key="8">
    <source>
        <dbReference type="EMBL" id="AKQ04553.1"/>
    </source>
</evidence>
<dbReference type="PANTHER" id="PTHR15892:SF2">
    <property type="entry name" value="LARGE RIBOSOMAL SUBUNIT PROTEIN UL30M"/>
    <property type="match status" value="1"/>
</dbReference>
<name>A0A0H4T9F7_9CHLR</name>
<evidence type="ECO:0000256" key="2">
    <source>
        <dbReference type="ARBA" id="ARBA00011838"/>
    </source>
</evidence>
<dbReference type="HAMAP" id="MF_01371_B">
    <property type="entry name" value="Ribosomal_uL30_B"/>
    <property type="match status" value="1"/>
</dbReference>
<evidence type="ECO:0000256" key="4">
    <source>
        <dbReference type="ARBA" id="ARBA00023274"/>
    </source>
</evidence>
<dbReference type="GO" id="GO:0006412">
    <property type="term" value="P:translation"/>
    <property type="evidence" value="ECO:0007669"/>
    <property type="project" value="UniProtKB-UniRule"/>
</dbReference>
<sequence>MANPAKTKVLRITLVHSPLGNTKRHKATVRALGLTRTHQTVEQVDTPQLRGMLAKVAHLVRVEEVG</sequence>
<evidence type="ECO:0000256" key="5">
    <source>
        <dbReference type="HAMAP-Rule" id="MF_01371"/>
    </source>
</evidence>
<evidence type="ECO:0000259" key="7">
    <source>
        <dbReference type="Pfam" id="PF00327"/>
    </source>
</evidence>
<evidence type="ECO:0000256" key="6">
    <source>
        <dbReference type="RuleBase" id="RU003734"/>
    </source>
</evidence>
<dbReference type="Pfam" id="PF00327">
    <property type="entry name" value="Ribosomal_L30"/>
    <property type="match status" value="1"/>
</dbReference>
<proteinExistence type="inferred from homology"/>
<evidence type="ECO:0000256" key="3">
    <source>
        <dbReference type="ARBA" id="ARBA00022980"/>
    </source>
</evidence>
<comment type="similarity">
    <text evidence="1 5 6">Belongs to the universal ribosomal protein uL30 family.</text>
</comment>
<protein>
    <recommendedName>
        <fullName evidence="5">Large ribosomal subunit protein uL30</fullName>
    </recommendedName>
</protein>
<accession>A0A0H4T9F7</accession>
<dbReference type="NCBIfam" id="TIGR01308">
    <property type="entry name" value="rpmD_bact"/>
    <property type="match status" value="1"/>
</dbReference>
<reference evidence="8" key="1">
    <citation type="journal article" date="2015" name="ISME J.">
        <title>Aquifer environment selects for microbial species cohorts in sediment and groundwater.</title>
        <authorList>
            <person name="Hug L.A."/>
            <person name="Thomas B.C."/>
            <person name="Brown C.T."/>
            <person name="Frischkorn K.R."/>
            <person name="Williams K.H."/>
            <person name="Tringe S.G."/>
            <person name="Banfield J.F."/>
        </authorList>
    </citation>
    <scope>NUCLEOTIDE SEQUENCE</scope>
</reference>
<feature type="domain" description="Large ribosomal subunit protein uL30-like ferredoxin-like fold" evidence="7">
    <location>
        <begin position="10"/>
        <end position="60"/>
    </location>
</feature>
<dbReference type="InterPro" id="IPR016082">
    <property type="entry name" value="Ribosomal_uL30_ferredoxin-like"/>
</dbReference>
<dbReference type="PANTHER" id="PTHR15892">
    <property type="entry name" value="MITOCHONDRIAL RIBOSOMAL PROTEIN L30"/>
    <property type="match status" value="1"/>
</dbReference>
<keyword evidence="4 5" id="KW-0687">Ribonucleoprotein</keyword>
<dbReference type="Gene3D" id="3.30.1390.20">
    <property type="entry name" value="Ribosomal protein L30, ferredoxin-like fold domain"/>
    <property type="match status" value="1"/>
</dbReference>
<dbReference type="InterPro" id="IPR005996">
    <property type="entry name" value="Ribosomal_uL30_bac-type"/>
</dbReference>
<evidence type="ECO:0000256" key="1">
    <source>
        <dbReference type="ARBA" id="ARBA00007594"/>
    </source>
</evidence>
<dbReference type="PIRSF" id="PIRSF002211">
    <property type="entry name" value="Ribosomal_L30_bac-type"/>
    <property type="match status" value="1"/>
</dbReference>
<dbReference type="InterPro" id="IPR018038">
    <property type="entry name" value="Ribosomal_uL30_CS"/>
</dbReference>
<dbReference type="AlphaFoldDB" id="A0A0H4T9F7"/>
<dbReference type="InterPro" id="IPR036919">
    <property type="entry name" value="Ribo_uL30_ferredoxin-like_sf"/>
</dbReference>
<keyword evidence="3 5" id="KW-0689">Ribosomal protein</keyword>
<dbReference type="EMBL" id="KT007044">
    <property type="protein sequence ID" value="AKQ04553.1"/>
    <property type="molecule type" value="Genomic_DNA"/>
</dbReference>
<dbReference type="PROSITE" id="PS00634">
    <property type="entry name" value="RIBOSOMAL_L30"/>
    <property type="match status" value="1"/>
</dbReference>
<organism evidence="8">
    <name type="scientific">uncultured Chloroflexi bacterium Rifle_16ft_4_minimus_6153</name>
    <dbReference type="NCBI Taxonomy" id="1665079"/>
    <lineage>
        <taxon>Bacteria</taxon>
        <taxon>Bacillati</taxon>
        <taxon>Chloroflexota</taxon>
        <taxon>environmental samples</taxon>
    </lineage>
</organism>
<dbReference type="SUPFAM" id="SSF55129">
    <property type="entry name" value="Ribosomal protein L30p/L7e"/>
    <property type="match status" value="1"/>
</dbReference>
<dbReference type="CDD" id="cd01658">
    <property type="entry name" value="Ribosomal_L30"/>
    <property type="match status" value="1"/>
</dbReference>
<dbReference type="GO" id="GO:0022625">
    <property type="term" value="C:cytosolic large ribosomal subunit"/>
    <property type="evidence" value="ECO:0007669"/>
    <property type="project" value="TreeGrafter"/>
</dbReference>